<dbReference type="PANTHER" id="PTHR43075">
    <property type="entry name" value="FORMATE LYASE ACTIVATING ENZYME, PUTATIVE (AFU_ORTHOLOGUE AFUA_2G15630)-RELATED"/>
    <property type="match status" value="1"/>
</dbReference>
<dbReference type="InterPro" id="IPR040085">
    <property type="entry name" value="MJ0674-like"/>
</dbReference>
<dbReference type="GO" id="GO:0051536">
    <property type="term" value="F:iron-sulfur cluster binding"/>
    <property type="evidence" value="ECO:0007669"/>
    <property type="project" value="UniProtKB-KW"/>
</dbReference>
<comment type="cofactor">
    <cofactor evidence="5">
        <name>[4Fe-4S] cluster</name>
        <dbReference type="ChEBI" id="CHEBI:49883"/>
    </cofactor>
    <text evidence="5">Binds 1 [4Fe-4S] cluster. The cluster is coordinated with 3 cysteines and an exchangeable S-adenosyl-L-methionine.</text>
</comment>
<dbReference type="PANTHER" id="PTHR43075:SF1">
    <property type="entry name" value="FORMATE LYASE ACTIVATING ENZYME, PUTATIVE (AFU_ORTHOLOGUE AFUA_2G15630)-RELATED"/>
    <property type="match status" value="1"/>
</dbReference>
<feature type="binding site" evidence="5">
    <location>
        <position position="83"/>
    </location>
    <ligand>
        <name>[4Fe-4S] cluster</name>
        <dbReference type="ChEBI" id="CHEBI:49883"/>
        <note>4Fe-4S-S-AdoMet</note>
    </ligand>
</feature>
<keyword evidence="7" id="KW-0670">Pyruvate</keyword>
<evidence type="ECO:0000256" key="2">
    <source>
        <dbReference type="ARBA" id="ARBA00022723"/>
    </source>
</evidence>
<evidence type="ECO:0000256" key="3">
    <source>
        <dbReference type="ARBA" id="ARBA00023004"/>
    </source>
</evidence>
<keyword evidence="1 5" id="KW-0949">S-adenosyl-L-methionine</keyword>
<dbReference type="SFLD" id="SFLDG01099">
    <property type="entry name" value="Uncharacterised_Radical_SAM_Su"/>
    <property type="match status" value="1"/>
</dbReference>
<dbReference type="CDD" id="cd01335">
    <property type="entry name" value="Radical_SAM"/>
    <property type="match status" value="1"/>
</dbReference>
<evidence type="ECO:0000256" key="5">
    <source>
        <dbReference type="PIRSR" id="PIRSR004869-50"/>
    </source>
</evidence>
<dbReference type="InterPro" id="IPR016431">
    <property type="entry name" value="Pyrv-formate_lyase-activ_prd"/>
</dbReference>
<organism evidence="7 8">
    <name type="scientific">Pyrinomonas methylaliphatogenes</name>
    <dbReference type="NCBI Taxonomy" id="454194"/>
    <lineage>
        <taxon>Bacteria</taxon>
        <taxon>Pseudomonadati</taxon>
        <taxon>Acidobacteriota</taxon>
        <taxon>Blastocatellia</taxon>
        <taxon>Blastocatellales</taxon>
        <taxon>Pyrinomonadaceae</taxon>
        <taxon>Pyrinomonas</taxon>
    </lineage>
</organism>
<keyword evidence="2 5" id="KW-0479">Metal-binding</keyword>
<keyword evidence="4 5" id="KW-0411">Iron-sulfur</keyword>
<evidence type="ECO:0000259" key="6">
    <source>
        <dbReference type="Pfam" id="PF04055"/>
    </source>
</evidence>
<sequence>MIRPSYLDLLETGELEERVEALEKLLERCTVCPRDCLNDRLRDERAACHAGRLPIVSSYTPHFGEEPALVGERGAGNIFFGLCNLRCVYCQNYQISQNYREEKRNEVTHERLAEIMLELQERGCHNINFVSPTHFAPQMARAILIAAQKGLRLPIVYNTNAYDSVEVLRLLDRIVDIYLPDLKYADSEAGYVYSKVRDYTEHARRAIREMYRQMGDELIFDENGLLKRGLVIRLLVLPNDLAGIRESLEWIRDELSPRVAISLMAQYYPTNRAGTDRRYILLSRRITEAEWWRAVSLLGELGLEEGWMQEYDGAAFYYRPDFTDRETPFRDIRDFQKGS</sequence>
<name>A0A0B6X255_9BACT</name>
<dbReference type="InterPro" id="IPR058240">
    <property type="entry name" value="rSAM_sf"/>
</dbReference>
<dbReference type="GO" id="GO:0016829">
    <property type="term" value="F:lyase activity"/>
    <property type="evidence" value="ECO:0007669"/>
    <property type="project" value="UniProtKB-KW"/>
</dbReference>
<feature type="binding site" evidence="5">
    <location>
        <position position="90"/>
    </location>
    <ligand>
        <name>[4Fe-4S] cluster</name>
        <dbReference type="ChEBI" id="CHEBI:49883"/>
        <note>4Fe-4S-S-AdoMet</note>
    </ligand>
</feature>
<keyword evidence="7" id="KW-0560">Oxidoreductase</keyword>
<evidence type="ECO:0000256" key="4">
    <source>
        <dbReference type="ARBA" id="ARBA00023014"/>
    </source>
</evidence>
<dbReference type="SUPFAM" id="SSF102114">
    <property type="entry name" value="Radical SAM enzymes"/>
    <property type="match status" value="1"/>
</dbReference>
<dbReference type="AlphaFoldDB" id="A0A0B6X255"/>
<accession>A0A0B6X255</accession>
<protein>
    <submittedName>
        <fullName evidence="7">Pyruvate formate lyase activating protein-like uncharacterized Fe-S protein</fullName>
        <ecNumber evidence="7">1.97.1.4</ecNumber>
    </submittedName>
</protein>
<reference evidence="7" key="2">
    <citation type="submission" date="2015-01" db="EMBL/GenBank/DDBJ databases">
        <title>Complete genome sequence of Pyrinomonas methylaliphatogenes type strain K22T.</title>
        <authorList>
            <person name="Lee K.C.Y."/>
            <person name="Power J.F."/>
            <person name="Dunfield P.F."/>
            <person name="Morgan X.C."/>
            <person name="Huttenhower C."/>
            <person name="Stott M.B."/>
        </authorList>
    </citation>
    <scope>NUCLEOTIDE SEQUENCE [LARGE SCALE GENOMIC DNA]</scope>
    <source>
        <strain evidence="7">K22</strain>
    </source>
</reference>
<dbReference type="PIRSF" id="PIRSF004869">
    <property type="entry name" value="PflX_prd"/>
    <property type="match status" value="1"/>
</dbReference>
<dbReference type="InterPro" id="IPR007197">
    <property type="entry name" value="rSAM"/>
</dbReference>
<evidence type="ECO:0000313" key="7">
    <source>
        <dbReference type="EMBL" id="CDM66609.1"/>
    </source>
</evidence>
<feature type="binding site" evidence="5">
    <location>
        <position position="87"/>
    </location>
    <ligand>
        <name>[4Fe-4S] cluster</name>
        <dbReference type="ChEBI" id="CHEBI:49883"/>
        <note>4Fe-4S-S-AdoMet</note>
    </ligand>
</feature>
<dbReference type="EMBL" id="CBXV010000008">
    <property type="protein sequence ID" value="CDM66609.1"/>
    <property type="molecule type" value="Genomic_DNA"/>
</dbReference>
<dbReference type="Proteomes" id="UP000031518">
    <property type="component" value="Unassembled WGS sequence"/>
</dbReference>
<evidence type="ECO:0000256" key="1">
    <source>
        <dbReference type="ARBA" id="ARBA00022691"/>
    </source>
</evidence>
<dbReference type="GO" id="GO:0043365">
    <property type="term" value="F:[formate-C-acetyltransferase]-activating enzyme activity"/>
    <property type="evidence" value="ECO:0007669"/>
    <property type="project" value="UniProtKB-EC"/>
</dbReference>
<gene>
    <name evidence="7" type="ORF">PYK22_02641</name>
</gene>
<keyword evidence="8" id="KW-1185">Reference proteome</keyword>
<evidence type="ECO:0000313" key="8">
    <source>
        <dbReference type="Proteomes" id="UP000031518"/>
    </source>
</evidence>
<reference evidence="7" key="1">
    <citation type="submission" date="2013-12" db="EMBL/GenBank/DDBJ databases">
        <authorList>
            <person name="Stott M."/>
        </authorList>
    </citation>
    <scope>NUCLEOTIDE SEQUENCE [LARGE SCALE GENOMIC DNA]</scope>
    <source>
        <strain evidence="7">K22</strain>
    </source>
</reference>
<dbReference type="Pfam" id="PF04055">
    <property type="entry name" value="Radical_SAM"/>
    <property type="match status" value="1"/>
</dbReference>
<dbReference type="InterPro" id="IPR013785">
    <property type="entry name" value="Aldolase_TIM"/>
</dbReference>
<dbReference type="GO" id="GO:0046872">
    <property type="term" value="F:metal ion binding"/>
    <property type="evidence" value="ECO:0007669"/>
    <property type="project" value="UniProtKB-KW"/>
</dbReference>
<dbReference type="EC" id="1.97.1.4" evidence="7"/>
<keyword evidence="7" id="KW-0456">Lyase</keyword>
<dbReference type="STRING" id="454194.PYK22_02641"/>
<feature type="domain" description="Radical SAM core" evidence="6">
    <location>
        <begin position="78"/>
        <end position="210"/>
    </location>
</feature>
<keyword evidence="3 5" id="KW-0408">Iron</keyword>
<dbReference type="SFLD" id="SFLDS00029">
    <property type="entry name" value="Radical_SAM"/>
    <property type="match status" value="1"/>
</dbReference>
<proteinExistence type="predicted"/>
<dbReference type="Gene3D" id="3.20.20.70">
    <property type="entry name" value="Aldolase class I"/>
    <property type="match status" value="1"/>
</dbReference>